<feature type="signal peptide" evidence="1">
    <location>
        <begin position="1"/>
        <end position="19"/>
    </location>
</feature>
<gene>
    <name evidence="2" type="ORF">G6047_12410</name>
</gene>
<evidence type="ECO:0000313" key="3">
    <source>
        <dbReference type="Proteomes" id="UP000712080"/>
    </source>
</evidence>
<protein>
    <submittedName>
        <fullName evidence="2">Type IX secretion system membrane protein PorP/SprF</fullName>
    </submittedName>
</protein>
<dbReference type="AlphaFoldDB" id="A0A972FUM7"/>
<dbReference type="InterPro" id="IPR019861">
    <property type="entry name" value="PorP/SprF_Bacteroidetes"/>
</dbReference>
<name>A0A972FUM7_9FLAO</name>
<comment type="caution">
    <text evidence="2">The sequence shown here is derived from an EMBL/GenBank/DDBJ whole genome shotgun (WGS) entry which is preliminary data.</text>
</comment>
<dbReference type="NCBIfam" id="TIGR03519">
    <property type="entry name" value="T9SS_PorP_fam"/>
    <property type="match status" value="1"/>
</dbReference>
<dbReference type="RefSeq" id="WP_169528272.1">
    <property type="nucleotide sequence ID" value="NZ_JAAMPU010000107.1"/>
</dbReference>
<evidence type="ECO:0000256" key="1">
    <source>
        <dbReference type="SAM" id="SignalP"/>
    </source>
</evidence>
<keyword evidence="3" id="KW-1185">Reference proteome</keyword>
<dbReference type="Pfam" id="PF11751">
    <property type="entry name" value="PorP_SprF"/>
    <property type="match status" value="1"/>
</dbReference>
<keyword evidence="1" id="KW-0732">Signal</keyword>
<dbReference type="Proteomes" id="UP000712080">
    <property type="component" value="Unassembled WGS sequence"/>
</dbReference>
<sequence length="303" mass="33482">MKNKIILFAMLLTGIASFAQQDAQYTEYMYNTVNINPAYAGSRGAMSFFGLYRTQWVGLDGAPKTGAFSLNTPIGNSRLGLGLGFINDQIGPTDQSTFNVDISYTVPMGETTKLSFGIKGSADFFSLDVNKLDPSNASDPNLQSYNSKLSPNIGAGAYLHGDNYYVGLSVPRLLQQFQYDDNNVEVSKAKMHYYLIGGYVFDVSPSTKLKPALLLKAVQGAPLQADISLNAMFIDKFTLGAAYRWDAAWSAMAGIQITDGLMLGYAYDMETTRLKNYSSGSHEIYLRFELVRKYKDLVTPRFF</sequence>
<evidence type="ECO:0000313" key="2">
    <source>
        <dbReference type="EMBL" id="NMH28838.1"/>
    </source>
</evidence>
<feature type="chain" id="PRO_5037032626" evidence="1">
    <location>
        <begin position="20"/>
        <end position="303"/>
    </location>
</feature>
<dbReference type="EMBL" id="JAAMPU010000107">
    <property type="protein sequence ID" value="NMH28838.1"/>
    <property type="molecule type" value="Genomic_DNA"/>
</dbReference>
<organism evidence="2 3">
    <name type="scientific">Flavobacterium silvaticum</name>
    <dbReference type="NCBI Taxonomy" id="1852020"/>
    <lineage>
        <taxon>Bacteria</taxon>
        <taxon>Pseudomonadati</taxon>
        <taxon>Bacteroidota</taxon>
        <taxon>Flavobacteriia</taxon>
        <taxon>Flavobacteriales</taxon>
        <taxon>Flavobacteriaceae</taxon>
        <taxon>Flavobacterium</taxon>
    </lineage>
</organism>
<reference evidence="2" key="1">
    <citation type="submission" date="2020-02" db="EMBL/GenBank/DDBJ databases">
        <title>Flavobacterium sp. genome.</title>
        <authorList>
            <person name="Jung H.S."/>
            <person name="Baek J.H."/>
            <person name="Jeon C.O."/>
        </authorList>
    </citation>
    <scope>NUCLEOTIDE SEQUENCE</scope>
    <source>
        <strain evidence="2">SE-s28</strain>
    </source>
</reference>
<accession>A0A972FUM7</accession>
<proteinExistence type="predicted"/>